<evidence type="ECO:0000256" key="2">
    <source>
        <dbReference type="SAM" id="MobiDB-lite"/>
    </source>
</evidence>
<reference evidence="3 4" key="1">
    <citation type="journal article" date="2020" name="Front. Microbiol.">
        <title>Design of Bacterial Strain-Specific qPCR Assays Using NGS Data and Publicly Available Resources and Its Application to Track Biocontrol Strains.</title>
        <authorList>
            <person name="Hernandez I."/>
            <person name="Sant C."/>
            <person name="Martinez R."/>
            <person name="Fernandez C."/>
        </authorList>
    </citation>
    <scope>NUCLEOTIDE SEQUENCE [LARGE SCALE GENOMIC DNA]</scope>
    <source>
        <strain evidence="3 4">B24</strain>
    </source>
</reference>
<dbReference type="GO" id="GO:0042398">
    <property type="term" value="P:modified amino acid biosynthetic process"/>
    <property type="evidence" value="ECO:0007669"/>
    <property type="project" value="InterPro"/>
</dbReference>
<feature type="region of interest" description="Disordered" evidence="2">
    <location>
        <begin position="48"/>
        <end position="70"/>
    </location>
</feature>
<dbReference type="InterPro" id="IPR006336">
    <property type="entry name" value="GCS2"/>
</dbReference>
<protein>
    <recommendedName>
        <fullName evidence="5">Glutamate--cysteine ligase</fullName>
    </recommendedName>
</protein>
<dbReference type="EMBL" id="CP043732">
    <property type="protein sequence ID" value="QMU96794.1"/>
    <property type="molecule type" value="Genomic_DNA"/>
</dbReference>
<dbReference type="PANTHER" id="PTHR36510:SF1">
    <property type="entry name" value="GLUTAMATE--CYSTEINE LIGASE 2-RELATED"/>
    <property type="match status" value="1"/>
</dbReference>
<proteinExistence type="predicted"/>
<dbReference type="Pfam" id="PF04107">
    <property type="entry name" value="GCS2"/>
    <property type="match status" value="1"/>
</dbReference>
<gene>
    <name evidence="3" type="ORF">FVO59_05835</name>
</gene>
<accession>A0A7D7WGC4</accession>
<name>A0A7D7WGC4_9MICO</name>
<feature type="compositionally biased region" description="Basic and acidic residues" evidence="2">
    <location>
        <begin position="52"/>
        <end position="63"/>
    </location>
</feature>
<dbReference type="SUPFAM" id="SSF55931">
    <property type="entry name" value="Glutamine synthetase/guanido kinase"/>
    <property type="match status" value="1"/>
</dbReference>
<dbReference type="PANTHER" id="PTHR36510">
    <property type="entry name" value="GLUTAMATE--CYSTEINE LIGASE 2-RELATED"/>
    <property type="match status" value="1"/>
</dbReference>
<comment type="catalytic activity">
    <reaction evidence="1">
        <text>L-cysteine + L-glutamate + ATP = gamma-L-glutamyl-L-cysteine + ADP + phosphate + H(+)</text>
        <dbReference type="Rhea" id="RHEA:13285"/>
        <dbReference type="ChEBI" id="CHEBI:15378"/>
        <dbReference type="ChEBI" id="CHEBI:29985"/>
        <dbReference type="ChEBI" id="CHEBI:30616"/>
        <dbReference type="ChEBI" id="CHEBI:35235"/>
        <dbReference type="ChEBI" id="CHEBI:43474"/>
        <dbReference type="ChEBI" id="CHEBI:58173"/>
        <dbReference type="ChEBI" id="CHEBI:456216"/>
        <dbReference type="EC" id="6.3.2.2"/>
    </reaction>
</comment>
<organism evidence="3 4">
    <name type="scientific">Microbacterium esteraromaticum</name>
    <dbReference type="NCBI Taxonomy" id="57043"/>
    <lineage>
        <taxon>Bacteria</taxon>
        <taxon>Bacillati</taxon>
        <taxon>Actinomycetota</taxon>
        <taxon>Actinomycetes</taxon>
        <taxon>Micrococcales</taxon>
        <taxon>Microbacteriaceae</taxon>
        <taxon>Microbacterium</taxon>
    </lineage>
</organism>
<dbReference type="GO" id="GO:0004357">
    <property type="term" value="F:glutamate-cysteine ligase activity"/>
    <property type="evidence" value="ECO:0007669"/>
    <property type="project" value="UniProtKB-EC"/>
</dbReference>
<evidence type="ECO:0000256" key="1">
    <source>
        <dbReference type="ARBA" id="ARBA00048819"/>
    </source>
</evidence>
<evidence type="ECO:0000313" key="3">
    <source>
        <dbReference type="EMBL" id="QMU96794.1"/>
    </source>
</evidence>
<dbReference type="Gene3D" id="3.30.590.20">
    <property type="match status" value="1"/>
</dbReference>
<sequence length="379" mass="41191">MTTDSAPSTPGSAALVVSAHAHERGGADGCHTIRHRGGVPAARCIGPRAAVRQRDRRAGEGSRPRRRLGHLGVPDVPVRVRHRSGAHARAGGFAARRHAPYARRSRPENALVAATGAPLTQSGAPLISPSKHYDDVSTLLGQLTRQHAVNGLHVHVEVFGDEQRVRALRRVRAWLPVLLALSANSPFSYGVTSGLASWRSVLIRRLPVSWAPPEFCDADEYHRTVEQLVTIGLLPSRGSTSWAVRLSERFDTVEVRVADAQLRVDDALLLASLMRAIVVAEDLPDAVPPPAELDASLWLAARHGMQARLFTPDGGIEDAWSATQRMMQGIRDAVAEQGDEEFVDEHLSRLRSEGTGSQRQLRAYESGGVQALGGLYREW</sequence>
<dbReference type="InterPro" id="IPR050141">
    <property type="entry name" value="GCL_type2/YbdK_subfam"/>
</dbReference>
<evidence type="ECO:0008006" key="5">
    <source>
        <dbReference type="Google" id="ProtNLM"/>
    </source>
</evidence>
<dbReference type="Proteomes" id="UP000515708">
    <property type="component" value="Chromosome"/>
</dbReference>
<dbReference type="AlphaFoldDB" id="A0A7D7WGC4"/>
<evidence type="ECO:0000313" key="4">
    <source>
        <dbReference type="Proteomes" id="UP000515708"/>
    </source>
</evidence>
<dbReference type="InterPro" id="IPR014746">
    <property type="entry name" value="Gln_synth/guanido_kin_cat_dom"/>
</dbReference>